<dbReference type="Proteomes" id="UP000008068">
    <property type="component" value="Unassembled WGS sequence"/>
</dbReference>
<gene>
    <name evidence="2" type="ORF">CAEBREN_21208</name>
</gene>
<dbReference type="InParanoid" id="G0NX15"/>
<dbReference type="OMA" id="MCERALN"/>
<dbReference type="EMBL" id="GL379968">
    <property type="protein sequence ID" value="EGT39359.1"/>
    <property type="molecule type" value="Genomic_DNA"/>
</dbReference>
<evidence type="ECO:0008006" key="4">
    <source>
        <dbReference type="Google" id="ProtNLM"/>
    </source>
</evidence>
<evidence type="ECO:0000256" key="1">
    <source>
        <dbReference type="SAM" id="MobiDB-lite"/>
    </source>
</evidence>
<evidence type="ECO:0000313" key="2">
    <source>
        <dbReference type="EMBL" id="EGT39359.1"/>
    </source>
</evidence>
<dbReference type="Gene3D" id="3.30.160.60">
    <property type="entry name" value="Classic Zinc Finger"/>
    <property type="match status" value="1"/>
</dbReference>
<organism evidence="3">
    <name type="scientific">Caenorhabditis brenneri</name>
    <name type="common">Nematode worm</name>
    <dbReference type="NCBI Taxonomy" id="135651"/>
    <lineage>
        <taxon>Eukaryota</taxon>
        <taxon>Metazoa</taxon>
        <taxon>Ecdysozoa</taxon>
        <taxon>Nematoda</taxon>
        <taxon>Chromadorea</taxon>
        <taxon>Rhabditida</taxon>
        <taxon>Rhabditina</taxon>
        <taxon>Rhabditomorpha</taxon>
        <taxon>Rhabditoidea</taxon>
        <taxon>Rhabditidae</taxon>
        <taxon>Peloderinae</taxon>
        <taxon>Caenorhabditis</taxon>
    </lineage>
</organism>
<dbReference type="OrthoDB" id="8922241at2759"/>
<reference evidence="3" key="1">
    <citation type="submission" date="2011-07" db="EMBL/GenBank/DDBJ databases">
        <authorList>
            <consortium name="Caenorhabditis brenneri Sequencing and Analysis Consortium"/>
            <person name="Wilson R.K."/>
        </authorList>
    </citation>
    <scope>NUCLEOTIDE SEQUENCE [LARGE SCALE GENOMIC DNA]</scope>
    <source>
        <strain evidence="3">PB2801</strain>
    </source>
</reference>
<accession>G0NX15</accession>
<feature type="compositionally biased region" description="Low complexity" evidence="1">
    <location>
        <begin position="164"/>
        <end position="194"/>
    </location>
</feature>
<proteinExistence type="predicted"/>
<name>G0NX15_CAEBE</name>
<dbReference type="AlphaFoldDB" id="G0NX15"/>
<dbReference type="HOGENOM" id="CLU_098769_0_0_1"/>
<keyword evidence="3" id="KW-1185">Reference proteome</keyword>
<dbReference type="STRING" id="135651.G0NX15"/>
<dbReference type="eggNOG" id="KOG1721">
    <property type="taxonomic scope" value="Eukaryota"/>
</dbReference>
<evidence type="ECO:0000313" key="3">
    <source>
        <dbReference type="Proteomes" id="UP000008068"/>
    </source>
</evidence>
<sequence length="246" mass="27674">MSFSNDIAQLCKRSNKSFWCRTGSIVIWKSEGLCRWNSYEYHQLVTCCLTLSFDFLGNAVMKREFAFVTCQRVFLHRTSLNKHRPQCLKQHTCLICDTEAGNIDALRRHMETFHGLSNVHTCQCCAFTFENKKTLNEHCKQLKSSGTVDESKMIASARQSPGALVPKSPKVKKSGSLSPPSPSSTSTCSTPSLKEVTPGDQEIVEEPMDEFQSLTSEIIGNMLVNGWYSDEQLVLPETWMKMVGEA</sequence>
<feature type="region of interest" description="Disordered" evidence="1">
    <location>
        <begin position="155"/>
        <end position="197"/>
    </location>
</feature>
<dbReference type="FunCoup" id="G0NX15">
    <property type="interactions" value="308"/>
</dbReference>
<protein>
    <recommendedName>
        <fullName evidence="4">C2H2-type domain-containing protein</fullName>
    </recommendedName>
</protein>